<dbReference type="EMBL" id="BARV01008559">
    <property type="protein sequence ID" value="GAI05123.1"/>
    <property type="molecule type" value="Genomic_DNA"/>
</dbReference>
<dbReference type="SUPFAM" id="SSF52540">
    <property type="entry name" value="P-loop containing nucleoside triphosphate hydrolases"/>
    <property type="match status" value="1"/>
</dbReference>
<name>X1KEP1_9ZZZZ</name>
<dbReference type="Gene3D" id="3.40.50.300">
    <property type="entry name" value="P-loop containing nucleotide triphosphate hydrolases"/>
    <property type="match status" value="1"/>
</dbReference>
<organism evidence="1">
    <name type="scientific">marine sediment metagenome</name>
    <dbReference type="NCBI Taxonomy" id="412755"/>
    <lineage>
        <taxon>unclassified sequences</taxon>
        <taxon>metagenomes</taxon>
        <taxon>ecological metagenomes</taxon>
    </lineage>
</organism>
<dbReference type="AlphaFoldDB" id="X1KEP1"/>
<proteinExistence type="predicted"/>
<protein>
    <recommendedName>
        <fullName evidence="2">Sulfotransferase domain-containing protein</fullName>
    </recommendedName>
</protein>
<dbReference type="InterPro" id="IPR027417">
    <property type="entry name" value="P-loop_NTPase"/>
</dbReference>
<sequence>MLVDPDGILNLEDNLINNWTPFQSDMAIKRFKELINKLSNKDKFPYFRVDLTRKYGKEFVSLSDEYISNLISFSYKGMWIGIDDPIWWMRKKIKQKVGINLFNYYKPIYISFKKDQFITITKNYLEKLFKSIISNKKVKYIILDEGYASLNPSRVLKYFDCPKMIIVHRDPRDIFVGALKNKFHFIPCKIEAFINWTKYLQEQTSLYSNSDNKVLRIQFEDLVLKYEETVKIILEFLCVKNFRHINKRKYFNPDISIKNIEIWKNYKNQHEIELIYNNLKEYCYKH</sequence>
<evidence type="ECO:0000313" key="1">
    <source>
        <dbReference type="EMBL" id="GAI05123.1"/>
    </source>
</evidence>
<accession>X1KEP1</accession>
<reference evidence="1" key="1">
    <citation type="journal article" date="2014" name="Front. Microbiol.">
        <title>High frequency of phylogenetically diverse reductive dehalogenase-homologous genes in deep subseafloor sedimentary metagenomes.</title>
        <authorList>
            <person name="Kawai M."/>
            <person name="Futagami T."/>
            <person name="Toyoda A."/>
            <person name="Takaki Y."/>
            <person name="Nishi S."/>
            <person name="Hori S."/>
            <person name="Arai W."/>
            <person name="Tsubouchi T."/>
            <person name="Morono Y."/>
            <person name="Uchiyama I."/>
            <person name="Ito T."/>
            <person name="Fujiyama A."/>
            <person name="Inagaki F."/>
            <person name="Takami H."/>
        </authorList>
    </citation>
    <scope>NUCLEOTIDE SEQUENCE</scope>
    <source>
        <strain evidence="1">Expedition CK06-06</strain>
    </source>
</reference>
<evidence type="ECO:0008006" key="2">
    <source>
        <dbReference type="Google" id="ProtNLM"/>
    </source>
</evidence>
<comment type="caution">
    <text evidence="1">The sequence shown here is derived from an EMBL/GenBank/DDBJ whole genome shotgun (WGS) entry which is preliminary data.</text>
</comment>
<gene>
    <name evidence="1" type="ORF">S06H3_17167</name>
</gene>